<gene>
    <name evidence="1" type="ORF">SDC9_193746</name>
</gene>
<dbReference type="EMBL" id="VSSQ01106611">
    <property type="protein sequence ID" value="MPN46163.1"/>
    <property type="molecule type" value="Genomic_DNA"/>
</dbReference>
<evidence type="ECO:0000313" key="1">
    <source>
        <dbReference type="EMBL" id="MPN46163.1"/>
    </source>
</evidence>
<comment type="caution">
    <text evidence="1">The sequence shown here is derived from an EMBL/GenBank/DDBJ whole genome shotgun (WGS) entry which is preliminary data.</text>
</comment>
<dbReference type="AntiFam" id="ANF00086">
    <property type="entry name" value="Shadow ORF (opposite lon)"/>
</dbReference>
<sequence>MQQGGQLSPLLSLHHHPYGSAGQAQNLAHGGDGSYGVEVLLLGRFHREVTLGDQKDLLPGGHGLVQGLDGSLPAHVEMQQHAWEYGETPQGKGGDYNVTVWLH</sequence>
<organism evidence="1">
    <name type="scientific">bioreactor metagenome</name>
    <dbReference type="NCBI Taxonomy" id="1076179"/>
    <lineage>
        <taxon>unclassified sequences</taxon>
        <taxon>metagenomes</taxon>
        <taxon>ecological metagenomes</taxon>
    </lineage>
</organism>
<dbReference type="AlphaFoldDB" id="A0A645IFL5"/>
<reference evidence="1" key="1">
    <citation type="submission" date="2019-08" db="EMBL/GenBank/DDBJ databases">
        <authorList>
            <person name="Kucharzyk K."/>
            <person name="Murdoch R.W."/>
            <person name="Higgins S."/>
            <person name="Loffler F."/>
        </authorList>
    </citation>
    <scope>NUCLEOTIDE SEQUENCE</scope>
</reference>
<name>A0A645IFL5_9ZZZZ</name>
<protein>
    <submittedName>
        <fullName evidence="1">Uncharacterized protein</fullName>
    </submittedName>
</protein>
<proteinExistence type="predicted"/>
<accession>A0A645IFL5</accession>